<dbReference type="Proteomes" id="UP000305067">
    <property type="component" value="Unassembled WGS sequence"/>
</dbReference>
<dbReference type="InterPro" id="IPR046938">
    <property type="entry name" value="DNA_clamp_sf"/>
</dbReference>
<gene>
    <name evidence="7" type="ORF">BDV98DRAFT_558428</name>
</gene>
<dbReference type="PRINTS" id="PR01245">
    <property type="entry name" value="RAD1REC1"/>
</dbReference>
<sequence length="372" mass="40633">MAGGSVDDGDDDDDGQKPILVASVHDVRYFASLLRTLNFSNRATVSAYEGGLIVSVEESRALLATAYIQSAIFDSFIYNAEPFPTTSSSSEPPTSTQSSAPTSQPPAQPQDIYAQFEVPLNPLLECLNIFGTAGPLPSSSNPQHKKWKKASSSADAGSDQDAAMDVDKGKLDQYLVGGGDSKGSGMRMTYVAPGHPLMLIIAEDATGPTTTCEITTFEAEPQIDMPFDNDEAVVRIIMKSSWLRDALSELDPSYEKLTFIVNPPPQAGRLRKDMASNPLFRIQAVGAYGSTEMDYPDDREVLESFKCEEAVKFSYRVSLITRTLKILQTSSKTSMRINEEGLLGFQFLVPPSRKECSEAYIDFRCLPLDDEV</sequence>
<feature type="region of interest" description="Disordered" evidence="6">
    <location>
        <begin position="137"/>
        <end position="161"/>
    </location>
</feature>
<dbReference type="AlphaFoldDB" id="A0A5C3R3G6"/>
<evidence type="ECO:0000313" key="8">
    <source>
        <dbReference type="Proteomes" id="UP000305067"/>
    </source>
</evidence>
<keyword evidence="4" id="KW-0234">DNA repair</keyword>
<dbReference type="SUPFAM" id="SSF55979">
    <property type="entry name" value="DNA clamp"/>
    <property type="match status" value="1"/>
</dbReference>
<reference evidence="7 8" key="1">
    <citation type="journal article" date="2019" name="Nat. Ecol. Evol.">
        <title>Megaphylogeny resolves global patterns of mushroom evolution.</title>
        <authorList>
            <person name="Varga T."/>
            <person name="Krizsan K."/>
            <person name="Foldi C."/>
            <person name="Dima B."/>
            <person name="Sanchez-Garcia M."/>
            <person name="Sanchez-Ramirez S."/>
            <person name="Szollosi G.J."/>
            <person name="Szarkandi J.G."/>
            <person name="Papp V."/>
            <person name="Albert L."/>
            <person name="Andreopoulos W."/>
            <person name="Angelini C."/>
            <person name="Antonin V."/>
            <person name="Barry K.W."/>
            <person name="Bougher N.L."/>
            <person name="Buchanan P."/>
            <person name="Buyck B."/>
            <person name="Bense V."/>
            <person name="Catcheside P."/>
            <person name="Chovatia M."/>
            <person name="Cooper J."/>
            <person name="Damon W."/>
            <person name="Desjardin D."/>
            <person name="Finy P."/>
            <person name="Geml J."/>
            <person name="Haridas S."/>
            <person name="Hughes K."/>
            <person name="Justo A."/>
            <person name="Karasinski D."/>
            <person name="Kautmanova I."/>
            <person name="Kiss B."/>
            <person name="Kocsube S."/>
            <person name="Kotiranta H."/>
            <person name="LaButti K.M."/>
            <person name="Lechner B.E."/>
            <person name="Liimatainen K."/>
            <person name="Lipzen A."/>
            <person name="Lukacs Z."/>
            <person name="Mihaltcheva S."/>
            <person name="Morgado L.N."/>
            <person name="Niskanen T."/>
            <person name="Noordeloos M.E."/>
            <person name="Ohm R.A."/>
            <person name="Ortiz-Santana B."/>
            <person name="Ovrebo C."/>
            <person name="Racz N."/>
            <person name="Riley R."/>
            <person name="Savchenko A."/>
            <person name="Shiryaev A."/>
            <person name="Soop K."/>
            <person name="Spirin V."/>
            <person name="Szebenyi C."/>
            <person name="Tomsovsky M."/>
            <person name="Tulloss R.E."/>
            <person name="Uehling J."/>
            <person name="Grigoriev I.V."/>
            <person name="Vagvolgyi C."/>
            <person name="Papp T."/>
            <person name="Martin F.M."/>
            <person name="Miettinen O."/>
            <person name="Hibbett D.S."/>
            <person name="Nagy L.G."/>
        </authorList>
    </citation>
    <scope>NUCLEOTIDE SEQUENCE [LARGE SCALE GENOMIC DNA]</scope>
    <source>
        <strain evidence="7 8">CBS 309.79</strain>
    </source>
</reference>
<keyword evidence="5" id="KW-0539">Nucleus</keyword>
<comment type="subcellular location">
    <subcellularLocation>
        <location evidence="1">Nucleus</location>
    </subcellularLocation>
</comment>
<accession>A0A5C3R3G6</accession>
<evidence type="ECO:0000256" key="3">
    <source>
        <dbReference type="ARBA" id="ARBA00022763"/>
    </source>
</evidence>
<dbReference type="OrthoDB" id="337581at2759"/>
<dbReference type="GO" id="GO:0030896">
    <property type="term" value="C:checkpoint clamp complex"/>
    <property type="evidence" value="ECO:0007669"/>
    <property type="project" value="TreeGrafter"/>
</dbReference>
<feature type="region of interest" description="Disordered" evidence="6">
    <location>
        <begin position="84"/>
        <end position="108"/>
    </location>
</feature>
<dbReference type="PANTHER" id="PTHR10870:SF0">
    <property type="entry name" value="CELL CYCLE CHECKPOINT PROTEIN RAD1"/>
    <property type="match status" value="1"/>
</dbReference>
<evidence type="ECO:0000256" key="2">
    <source>
        <dbReference type="ARBA" id="ARBA00010991"/>
    </source>
</evidence>
<evidence type="ECO:0000256" key="1">
    <source>
        <dbReference type="ARBA" id="ARBA00004123"/>
    </source>
</evidence>
<dbReference type="GO" id="GO:0006281">
    <property type="term" value="P:DNA repair"/>
    <property type="evidence" value="ECO:0007669"/>
    <property type="project" value="UniProtKB-KW"/>
</dbReference>
<protein>
    <submittedName>
        <fullName evidence="7">Rad1/Rec1/Rad17</fullName>
    </submittedName>
</protein>
<organism evidence="7 8">
    <name type="scientific">Pterulicium gracile</name>
    <dbReference type="NCBI Taxonomy" id="1884261"/>
    <lineage>
        <taxon>Eukaryota</taxon>
        <taxon>Fungi</taxon>
        <taxon>Dikarya</taxon>
        <taxon>Basidiomycota</taxon>
        <taxon>Agaricomycotina</taxon>
        <taxon>Agaricomycetes</taxon>
        <taxon>Agaricomycetidae</taxon>
        <taxon>Agaricales</taxon>
        <taxon>Pleurotineae</taxon>
        <taxon>Pterulaceae</taxon>
        <taxon>Pterulicium</taxon>
    </lineage>
</organism>
<evidence type="ECO:0000256" key="6">
    <source>
        <dbReference type="SAM" id="MobiDB-lite"/>
    </source>
</evidence>
<proteinExistence type="inferred from homology"/>
<dbReference type="Gene3D" id="3.70.10.10">
    <property type="match status" value="1"/>
</dbReference>
<evidence type="ECO:0000313" key="7">
    <source>
        <dbReference type="EMBL" id="TFL07760.1"/>
    </source>
</evidence>
<feature type="compositionally biased region" description="Low complexity" evidence="6">
    <location>
        <begin position="150"/>
        <end position="161"/>
    </location>
</feature>
<dbReference type="GO" id="GO:0000077">
    <property type="term" value="P:DNA damage checkpoint signaling"/>
    <property type="evidence" value="ECO:0007669"/>
    <property type="project" value="InterPro"/>
</dbReference>
<keyword evidence="8" id="KW-1185">Reference proteome</keyword>
<dbReference type="EMBL" id="ML178814">
    <property type="protein sequence ID" value="TFL07760.1"/>
    <property type="molecule type" value="Genomic_DNA"/>
</dbReference>
<dbReference type="STRING" id="1884261.A0A5C3R3G6"/>
<feature type="compositionally biased region" description="Low complexity" evidence="6">
    <location>
        <begin position="84"/>
        <end position="102"/>
    </location>
</feature>
<dbReference type="InterPro" id="IPR003021">
    <property type="entry name" value="Rad1_Rec1_Rad17"/>
</dbReference>
<comment type="similarity">
    <text evidence="2">Belongs to the rad1 family.</text>
</comment>
<evidence type="ECO:0000256" key="4">
    <source>
        <dbReference type="ARBA" id="ARBA00023204"/>
    </source>
</evidence>
<keyword evidence="3" id="KW-0227">DNA damage</keyword>
<dbReference type="PANTHER" id="PTHR10870">
    <property type="entry name" value="CELL CYCLE CHECKPOINT PROTEIN RAD1"/>
    <property type="match status" value="1"/>
</dbReference>
<evidence type="ECO:0000256" key="5">
    <source>
        <dbReference type="ARBA" id="ARBA00023242"/>
    </source>
</evidence>
<name>A0A5C3R3G6_9AGAR</name>
<dbReference type="Pfam" id="PF02144">
    <property type="entry name" value="Rad1"/>
    <property type="match status" value="1"/>
</dbReference>